<organism evidence="1 2">
    <name type="scientific">Prorocentrum cordatum</name>
    <dbReference type="NCBI Taxonomy" id="2364126"/>
    <lineage>
        <taxon>Eukaryota</taxon>
        <taxon>Sar</taxon>
        <taxon>Alveolata</taxon>
        <taxon>Dinophyceae</taxon>
        <taxon>Prorocentrales</taxon>
        <taxon>Prorocentraceae</taxon>
        <taxon>Prorocentrum</taxon>
    </lineage>
</organism>
<name>A0ABN9XAE4_9DINO</name>
<dbReference type="Proteomes" id="UP001189429">
    <property type="component" value="Unassembled WGS sequence"/>
</dbReference>
<dbReference type="EMBL" id="CAUYUJ010020196">
    <property type="protein sequence ID" value="CAK0896496.1"/>
    <property type="molecule type" value="Genomic_DNA"/>
</dbReference>
<proteinExistence type="predicted"/>
<feature type="non-terminal residue" evidence="1">
    <location>
        <position position="1"/>
    </location>
</feature>
<comment type="caution">
    <text evidence="1">The sequence shown here is derived from an EMBL/GenBank/DDBJ whole genome shotgun (WGS) entry which is preliminary data.</text>
</comment>
<reference evidence="1" key="1">
    <citation type="submission" date="2023-10" db="EMBL/GenBank/DDBJ databases">
        <authorList>
            <person name="Chen Y."/>
            <person name="Shah S."/>
            <person name="Dougan E. K."/>
            <person name="Thang M."/>
            <person name="Chan C."/>
        </authorList>
    </citation>
    <scope>NUCLEOTIDE SEQUENCE [LARGE SCALE GENOMIC DNA]</scope>
</reference>
<accession>A0ABN9XAE4</accession>
<sequence length="74" mass="8260">VHDTFQENTPAQTLKGMFSRAQMNMKLYDGDAKWDLIAADLERDSPSYAGQGKAMCDFIRNWAGGADGQFLDEL</sequence>
<gene>
    <name evidence="1" type="ORF">PCOR1329_LOCUS74953</name>
</gene>
<protein>
    <submittedName>
        <fullName evidence="1">Uncharacterized protein</fullName>
    </submittedName>
</protein>
<evidence type="ECO:0000313" key="2">
    <source>
        <dbReference type="Proteomes" id="UP001189429"/>
    </source>
</evidence>
<keyword evidence="2" id="KW-1185">Reference proteome</keyword>
<evidence type="ECO:0000313" key="1">
    <source>
        <dbReference type="EMBL" id="CAK0896496.1"/>
    </source>
</evidence>